<keyword evidence="5" id="KW-1185">Reference proteome</keyword>
<dbReference type="Pfam" id="PF20693">
    <property type="entry name" value="YobI-ATPase"/>
    <property type="match status" value="1"/>
</dbReference>
<accession>A0ABR9WTL1</accession>
<keyword evidence="2" id="KW-0472">Membrane</keyword>
<feature type="coiled-coil region" evidence="1">
    <location>
        <begin position="889"/>
        <end position="917"/>
    </location>
</feature>
<dbReference type="SUPFAM" id="SSF52540">
    <property type="entry name" value="P-loop containing nucleoside triphosphate hydrolases"/>
    <property type="match status" value="1"/>
</dbReference>
<gene>
    <name evidence="4" type="ORF">IM755_09720</name>
</gene>
<feature type="coiled-coil region" evidence="1">
    <location>
        <begin position="549"/>
        <end position="579"/>
    </location>
</feature>
<keyword evidence="1" id="KW-0175">Coiled coil</keyword>
<dbReference type="InterPro" id="IPR048428">
    <property type="entry name" value="YobI-NTPase"/>
</dbReference>
<keyword evidence="2" id="KW-0812">Transmembrane</keyword>
<reference evidence="4 5" key="1">
    <citation type="submission" date="2020-10" db="EMBL/GenBank/DDBJ databases">
        <title>The genome sequence of Flavobacterium aquaticum 1Y8A.</title>
        <authorList>
            <person name="Liu Y."/>
        </authorList>
    </citation>
    <scope>NUCLEOTIDE SEQUENCE [LARGE SCALE GENOMIC DNA]</scope>
    <source>
        <strain evidence="4 5">1Y8A</strain>
    </source>
</reference>
<comment type="caution">
    <text evidence="4">The sequence shown here is derived from an EMBL/GenBank/DDBJ whole genome shotgun (WGS) entry which is preliminary data.</text>
</comment>
<evidence type="ECO:0000313" key="4">
    <source>
        <dbReference type="EMBL" id="MBE9576984.1"/>
    </source>
</evidence>
<protein>
    <recommendedName>
        <fullName evidence="3">YobI-like P-loop NTPase domain-containing protein</fullName>
    </recommendedName>
</protein>
<feature type="transmembrane region" description="Helical" evidence="2">
    <location>
        <begin position="195"/>
        <end position="216"/>
    </location>
</feature>
<evidence type="ECO:0000259" key="3">
    <source>
        <dbReference type="Pfam" id="PF20693"/>
    </source>
</evidence>
<name>A0ABR9WTL1_9FLAO</name>
<dbReference type="RefSeq" id="WP_194096272.1">
    <property type="nucleotide sequence ID" value="NZ_JADFTZ010000004.1"/>
</dbReference>
<proteinExistence type="predicted"/>
<dbReference type="InterPro" id="IPR027417">
    <property type="entry name" value="P-loop_NTPase"/>
</dbReference>
<evidence type="ECO:0000313" key="5">
    <source>
        <dbReference type="Proteomes" id="UP000656274"/>
    </source>
</evidence>
<feature type="transmembrane region" description="Helical" evidence="2">
    <location>
        <begin position="154"/>
        <end position="175"/>
    </location>
</feature>
<sequence length="1247" mass="146874">MIKVKIRNHIFSWDKIKLIKDGKSESPISSLAPKILTKKEDLDKVQPYLDKLNETIDSKGINNIALTGGYGSGKSTILATFKKLNPQYEFLNISLASFNKKNADDTLTAADKKLQKEELERLLEVSILQQIFYHVKPDEIPESRFKRIINIPDWKIWCISIGFILWVSSSVLLLKYDYLDKINPNSWDSKYSFDFFALLIFTIVFSGLGLFSKLIIKLFSNSKINKVNIKGELELGDNANKSVFNEHLEEILYFFERTKYNVIIIEDLDRFDSTDIFTKLREINILLNNSKLINREINFVYAVGDDLFDDKKERVKFFEYIIPVIPFINSSNADDQLKTLISNAGLDENIFTKEFISDVTIFIDDIDMRLLTNIFHEFVIYRKTLKPEFIKKNDELFAMITYKNIDPKDFNKLNKREGNLYELVNNKKKYIKEFIEKIDTEILLKNSKIAEIEKHTISDVEELRGIYVNKVLAKLPSEAVINKDVLIELISEEGFKAIINGNLAFEQFSFHRSYNMYVKSNNNFSFNFNKIENEVNPNNSYLKRSELIRFKNNNKINLLKSEIEELQSNKSEIENWELKRVFCEIDIDQFLNDFSNNGLLRNFILNGYINENYNDYISLFHEVSITKEDYNFERNIKGGYSTDFNYKLSDKIENLVERINKIYFEREVILNFDLLDYLGNNYDKHNDKYDSIIRLLSNEKEKSMQFIDEYIKNEERPLSVFIAKLSDNWIRFWEYCYSNYSYEKQLIYLRLIIDNCTVDSILANQDKEKIKEAFETNIDFIKIILKGDGKDYDITLKNKLQDLITKLDVKFDSLEFNNDNLYKLNEFIYQNGHYKINSKNIILILKSFGQNINLDDFETSNYYEIMSSNCQPLIDYINSEINLYVNEVYLKLENNVKENEEALIDLLNDEKLDIELKTKIIEKVETKISVMQKIDDSDIYTLLLVNNKIVPRWDNLLYEYNNRYIENEETDNEENLDQEISDSIIEFINEIENAKELSMERIPKEVNSVNIYGKFWRKLIQVNEINDESYSLITKSSPWWYDNLAFEKLSENKIKFLIENTCISPTSKSFIELKETFKGLNIYLFETRKKEYFQILDQLAFDSHDIELILKSKIITNSEKLTILEQCSDEIIIQNSILKQLSFLLSNDNLFVVNDTILNSILNNSLISVNERILIFNKNYGKYNLSFIESFLLSLGGNYSQITNKKIKAKIEKNTLNHNLLKILEKKGYISSFSDLVVFYRINHKKN</sequence>
<dbReference type="Proteomes" id="UP000656274">
    <property type="component" value="Unassembled WGS sequence"/>
</dbReference>
<dbReference type="EMBL" id="JADFTZ010000004">
    <property type="protein sequence ID" value="MBE9576984.1"/>
    <property type="molecule type" value="Genomic_DNA"/>
</dbReference>
<feature type="domain" description="YobI-like P-loop NTPase" evidence="3">
    <location>
        <begin position="48"/>
        <end position="421"/>
    </location>
</feature>
<organism evidence="4 5">
    <name type="scientific">Flavobacterium proteolyticum</name>
    <dbReference type="NCBI Taxonomy" id="2911683"/>
    <lineage>
        <taxon>Bacteria</taxon>
        <taxon>Pseudomonadati</taxon>
        <taxon>Bacteroidota</taxon>
        <taxon>Flavobacteriia</taxon>
        <taxon>Flavobacteriales</taxon>
        <taxon>Flavobacteriaceae</taxon>
        <taxon>Flavobacterium</taxon>
    </lineage>
</organism>
<keyword evidence="2" id="KW-1133">Transmembrane helix</keyword>
<evidence type="ECO:0000256" key="2">
    <source>
        <dbReference type="SAM" id="Phobius"/>
    </source>
</evidence>
<evidence type="ECO:0000256" key="1">
    <source>
        <dbReference type="SAM" id="Coils"/>
    </source>
</evidence>